<dbReference type="Pfam" id="PF07963">
    <property type="entry name" value="N_methyl"/>
    <property type="match status" value="1"/>
</dbReference>
<dbReference type="Proteomes" id="UP000033423">
    <property type="component" value="Unassembled WGS sequence"/>
</dbReference>
<dbReference type="AlphaFoldDB" id="A0A0F3GZP6"/>
<evidence type="ECO:0000313" key="1">
    <source>
        <dbReference type="EMBL" id="KJU87350.1"/>
    </source>
</evidence>
<dbReference type="NCBIfam" id="TIGR02532">
    <property type="entry name" value="IV_pilin_GFxxxE"/>
    <property type="match status" value="1"/>
</dbReference>
<dbReference type="InterPro" id="IPR012902">
    <property type="entry name" value="N_methyl_site"/>
</dbReference>
<name>A0A0F3GZP6_9BACT</name>
<sequence>MPAITPRPIIRDESGFTLVELLIVIAITVKIPMRQETMPCIEYVQLSEACLLYCLP</sequence>
<organism evidence="1 2">
    <name type="scientific">Candidatus Magnetobacterium bavaricum</name>
    <dbReference type="NCBI Taxonomy" id="29290"/>
    <lineage>
        <taxon>Bacteria</taxon>
        <taxon>Pseudomonadati</taxon>
        <taxon>Nitrospirota</taxon>
        <taxon>Thermodesulfovibrionia</taxon>
        <taxon>Thermodesulfovibrionales</taxon>
        <taxon>Candidatus Magnetobacteriaceae</taxon>
        <taxon>Candidatus Magnetobacterium</taxon>
    </lineage>
</organism>
<proteinExistence type="predicted"/>
<gene>
    <name evidence="1" type="ORF">MBAV_000457</name>
</gene>
<reference evidence="1 2" key="1">
    <citation type="submission" date="2015-02" db="EMBL/GenBank/DDBJ databases">
        <title>Single-cell genomics of uncultivated deep-branching MTB reveals a conserved set of magnetosome genes.</title>
        <authorList>
            <person name="Kolinko S."/>
            <person name="Richter M."/>
            <person name="Glockner F.O."/>
            <person name="Brachmann A."/>
            <person name="Schuler D."/>
        </authorList>
    </citation>
    <scope>NUCLEOTIDE SEQUENCE [LARGE SCALE GENOMIC DNA]</scope>
    <source>
        <strain evidence="1">TM-1</strain>
    </source>
</reference>
<comment type="caution">
    <text evidence="1">The sequence shown here is derived from an EMBL/GenBank/DDBJ whole genome shotgun (WGS) entry which is preliminary data.</text>
</comment>
<evidence type="ECO:0000313" key="2">
    <source>
        <dbReference type="Proteomes" id="UP000033423"/>
    </source>
</evidence>
<dbReference type="EMBL" id="LACI01000215">
    <property type="protein sequence ID" value="KJU87350.1"/>
    <property type="molecule type" value="Genomic_DNA"/>
</dbReference>
<protein>
    <submittedName>
        <fullName evidence="1">Protein containing Prepilin-type cleavage/methylation</fullName>
    </submittedName>
</protein>
<keyword evidence="2" id="KW-1185">Reference proteome</keyword>
<accession>A0A0F3GZP6</accession>